<evidence type="ECO:0000259" key="1">
    <source>
        <dbReference type="Pfam" id="PF13302"/>
    </source>
</evidence>
<dbReference type="HOGENOM" id="CLU_013985_3_1_7"/>
<dbReference type="InterPro" id="IPR051531">
    <property type="entry name" value="N-acetyltransferase"/>
</dbReference>
<keyword evidence="2" id="KW-0808">Transferase</keyword>
<dbReference type="PANTHER" id="PTHR43792:SF1">
    <property type="entry name" value="N-ACETYLTRANSFERASE DOMAIN-CONTAINING PROTEIN"/>
    <property type="match status" value="1"/>
</dbReference>
<dbReference type="AlphaFoldDB" id="C6BSG6"/>
<organism evidence="2 3">
    <name type="scientific">Maridesulfovibrio salexigens (strain ATCC 14822 / DSM 2638 / NCIMB 8403 / VKM B-1763)</name>
    <name type="common">Desulfovibrio salexigens</name>
    <dbReference type="NCBI Taxonomy" id="526222"/>
    <lineage>
        <taxon>Bacteria</taxon>
        <taxon>Pseudomonadati</taxon>
        <taxon>Thermodesulfobacteriota</taxon>
        <taxon>Desulfovibrionia</taxon>
        <taxon>Desulfovibrionales</taxon>
        <taxon>Desulfovibrionaceae</taxon>
        <taxon>Maridesulfovibrio</taxon>
    </lineage>
</organism>
<dbReference type="GO" id="GO:0016747">
    <property type="term" value="F:acyltransferase activity, transferring groups other than amino-acyl groups"/>
    <property type="evidence" value="ECO:0007669"/>
    <property type="project" value="InterPro"/>
</dbReference>
<dbReference type="KEGG" id="dsa:Desal_1580"/>
<accession>C6BSG6</accession>
<proteinExistence type="predicted"/>
<dbReference type="PANTHER" id="PTHR43792">
    <property type="entry name" value="GNAT FAMILY, PUTATIVE (AFU_ORTHOLOGUE AFUA_3G00765)-RELATED-RELATED"/>
    <property type="match status" value="1"/>
</dbReference>
<evidence type="ECO:0000313" key="2">
    <source>
        <dbReference type="EMBL" id="ACS79642.1"/>
    </source>
</evidence>
<dbReference type="SUPFAM" id="SSF55729">
    <property type="entry name" value="Acyl-CoA N-acyltransferases (Nat)"/>
    <property type="match status" value="1"/>
</dbReference>
<dbReference type="InterPro" id="IPR016181">
    <property type="entry name" value="Acyl_CoA_acyltransferase"/>
</dbReference>
<evidence type="ECO:0000313" key="3">
    <source>
        <dbReference type="Proteomes" id="UP000002601"/>
    </source>
</evidence>
<protein>
    <submittedName>
        <fullName evidence="2">GCN5-related N-acetyltransferase</fullName>
    </submittedName>
</protein>
<keyword evidence="3" id="KW-1185">Reference proteome</keyword>
<dbReference type="STRING" id="526222.Desal_1580"/>
<name>C6BSG6_MARSD</name>
<reference evidence="2 3" key="1">
    <citation type="submission" date="2009-06" db="EMBL/GenBank/DDBJ databases">
        <title>Complete sequence of Desulfovibrio salexigens DSM 2638.</title>
        <authorList>
            <consortium name="US DOE Joint Genome Institute"/>
            <person name="Lucas S."/>
            <person name="Copeland A."/>
            <person name="Lapidus A."/>
            <person name="Glavina del Rio T."/>
            <person name="Tice H."/>
            <person name="Bruce D."/>
            <person name="Goodwin L."/>
            <person name="Pitluck S."/>
            <person name="Munk A.C."/>
            <person name="Brettin T."/>
            <person name="Detter J.C."/>
            <person name="Han C."/>
            <person name="Tapia R."/>
            <person name="Larimer F."/>
            <person name="Land M."/>
            <person name="Hauser L."/>
            <person name="Kyrpides N."/>
            <person name="Anderson I."/>
            <person name="Wall J.D."/>
            <person name="Arkin A.P."/>
            <person name="Dehal P."/>
            <person name="Chivian D."/>
            <person name="Giles B."/>
            <person name="Hazen T.C."/>
        </authorList>
    </citation>
    <scope>NUCLEOTIDE SEQUENCE [LARGE SCALE GENOMIC DNA]</scope>
    <source>
        <strain evidence="3">ATCC 14822 / DSM 2638 / NCIMB 8403 / VKM B-1763</strain>
    </source>
</reference>
<dbReference type="InterPro" id="IPR000182">
    <property type="entry name" value="GNAT_dom"/>
</dbReference>
<gene>
    <name evidence="2" type="ordered locus">Desal_1580</name>
</gene>
<dbReference type="EMBL" id="CP001649">
    <property type="protein sequence ID" value="ACS79642.1"/>
    <property type="molecule type" value="Genomic_DNA"/>
</dbReference>
<dbReference type="eggNOG" id="COG1670">
    <property type="taxonomic scope" value="Bacteria"/>
</dbReference>
<dbReference type="Pfam" id="PF13302">
    <property type="entry name" value="Acetyltransf_3"/>
    <property type="match status" value="1"/>
</dbReference>
<sequence>MFIETQRLILRPLKLGDAGFLSGMMKNPDVYRYILKQEPWSEGKIHSLLQKQEGLFARQGYCLFGVEMKGSRALAGYCGVQPLEDFSESLLGQVGISWVFQRDYWGAGLATESASAFLDYAYLKTDLQSIKALIHPANRGSMRVASKLGFEFDDLVFRNGRLRVMYSLLKEKYSSESLLYAGRSVGFMQPGLI</sequence>
<feature type="domain" description="N-acetyltransferase" evidence="1">
    <location>
        <begin position="7"/>
        <end position="151"/>
    </location>
</feature>
<dbReference type="RefSeq" id="WP_015851460.1">
    <property type="nucleotide sequence ID" value="NC_012881.1"/>
</dbReference>
<dbReference type="Proteomes" id="UP000002601">
    <property type="component" value="Chromosome"/>
</dbReference>
<dbReference type="Gene3D" id="3.40.630.30">
    <property type="match status" value="1"/>
</dbReference>